<dbReference type="EMBL" id="AUWU02000006">
    <property type="protein sequence ID" value="KAH0572043.1"/>
    <property type="molecule type" value="Genomic_DNA"/>
</dbReference>
<organism evidence="1">
    <name type="scientific">Spironucleus salmonicida</name>
    <dbReference type="NCBI Taxonomy" id="348837"/>
    <lineage>
        <taxon>Eukaryota</taxon>
        <taxon>Metamonada</taxon>
        <taxon>Diplomonadida</taxon>
        <taxon>Hexamitidae</taxon>
        <taxon>Hexamitinae</taxon>
        <taxon>Spironucleus</taxon>
    </lineage>
</organism>
<protein>
    <submittedName>
        <fullName evidence="1">Uncharacterized protein</fullName>
    </submittedName>
</protein>
<keyword evidence="3" id="KW-1185">Reference proteome</keyword>
<evidence type="ECO:0000313" key="1">
    <source>
        <dbReference type="EMBL" id="EST48098.1"/>
    </source>
</evidence>
<reference evidence="2" key="2">
    <citation type="submission" date="2020-12" db="EMBL/GenBank/DDBJ databases">
        <title>New Spironucleus salmonicida genome in near-complete chromosomes.</title>
        <authorList>
            <person name="Xu F."/>
            <person name="Kurt Z."/>
            <person name="Jimenez-Gonzalez A."/>
            <person name="Astvaldsson A."/>
            <person name="Andersson J.O."/>
            <person name="Svard S.G."/>
        </authorList>
    </citation>
    <scope>NUCLEOTIDE SEQUENCE</scope>
    <source>
        <strain evidence="2">ATCC 50377</strain>
    </source>
</reference>
<reference evidence="1 2" key="1">
    <citation type="journal article" date="2014" name="PLoS Genet.">
        <title>The Genome of Spironucleus salmonicida Highlights a Fish Pathogen Adapted to Fluctuating Environments.</title>
        <authorList>
            <person name="Xu F."/>
            <person name="Jerlstrom-Hultqvist J."/>
            <person name="Einarsson E."/>
            <person name="Astvaldsson A."/>
            <person name="Svard S.G."/>
            <person name="Andersson J.O."/>
        </authorList>
    </citation>
    <scope>NUCLEOTIDE SEQUENCE</scope>
    <source>
        <strain evidence="2">ATCC 50377</strain>
    </source>
</reference>
<evidence type="ECO:0000313" key="3">
    <source>
        <dbReference type="Proteomes" id="UP000018208"/>
    </source>
</evidence>
<dbReference type="VEuPathDB" id="GiardiaDB:SS50377_26245"/>
<dbReference type="AlphaFoldDB" id="V6LV21"/>
<sequence>MQFVLTVTSQLLLFDDIQFTEDRFYNPQIIENCFAINTILEVNIDTGQICVVFDMQYNPDCDQILHGIYLDIQVSNCLDSVIRGQILKYNYKEDGLLCYYCPLIGSDSTCKFIQETLAATIYIKSLSKMTNLPVGQIIIAHPINSGCYDDSLNQVFWSTDKAIIDIYLTGQCPNSDKDIQIFIFYLYDLDNQIIELNISGYNELGDLIYNEESIDNRVQITVNYDFSKYVLDNFNQMKVMFYIKFSTTTIIKTAYISLIQSSQLDVMYINVTFTVWAGRFSLIADRLENAVELNALFIPQMRKIRLRYQIFSIITADTIDNLFF</sequence>
<evidence type="ECO:0000313" key="2">
    <source>
        <dbReference type="EMBL" id="KAH0572043.1"/>
    </source>
</evidence>
<accession>V6LV21</accession>
<name>V6LV21_9EUKA</name>
<dbReference type="Proteomes" id="UP000018208">
    <property type="component" value="Unassembled WGS sequence"/>
</dbReference>
<gene>
    <name evidence="1" type="ORF">SS50377_11761</name>
    <name evidence="2" type="ORF">SS50377_26245</name>
</gene>
<proteinExistence type="predicted"/>
<dbReference type="EMBL" id="KI546005">
    <property type="protein sequence ID" value="EST48098.1"/>
    <property type="molecule type" value="Genomic_DNA"/>
</dbReference>